<reference evidence="4 5" key="1">
    <citation type="submission" date="2020-08" db="EMBL/GenBank/DDBJ databases">
        <title>The isolate Caproiciproducens sp. 7D4C2 produces n-caproate at mildly acidic conditions from hexoses: genome and rBOX comparison with related strains and chain-elongating bacteria.</title>
        <authorList>
            <person name="Esquivel-Elizondo S."/>
            <person name="Bagci C."/>
            <person name="Temovska M."/>
            <person name="Jeon B.S."/>
            <person name="Bessarab I."/>
            <person name="Williams R.B.H."/>
            <person name="Huson D.H."/>
            <person name="Angenent L.T."/>
        </authorList>
    </citation>
    <scope>NUCLEOTIDE SEQUENCE [LARGE SCALE GENOMIC DNA]</scope>
    <source>
        <strain evidence="4 5">7D4C2</strain>
    </source>
</reference>
<evidence type="ECO:0000313" key="5">
    <source>
        <dbReference type="Proteomes" id="UP000515909"/>
    </source>
</evidence>
<sequence length="260" mass="28673">MNCAYYVVDAFTDRVFRGNPAGVCVLSEFPERKLMQSIAAENNLSETAFVVRRDAYYEIKWFTPAEEVDLCGHATLGSSYVVSHFVEPGSKKIEFHSQSGTLSVECSDDVFTLDFPTRSPKPVETPKNLARILGANVRETLLSRDLVVLLDSEQQVRDLTPDFSGMKELKDGMGILVTAKGERVDFVSRCFFPIYGVQEDPVTGSAHCSLIPYWAEHLGKTKMKAAQLSARGGLIDCELCGDRVKIGGKAALYLTGEITI</sequence>
<dbReference type="EMBL" id="CP060286">
    <property type="protein sequence ID" value="QNK40188.1"/>
    <property type="molecule type" value="Genomic_DNA"/>
</dbReference>
<dbReference type="Gene3D" id="3.10.310.10">
    <property type="entry name" value="Diaminopimelate Epimerase, Chain A, domain 1"/>
    <property type="match status" value="2"/>
</dbReference>
<feature type="active site" evidence="3">
    <location>
        <position position="46"/>
    </location>
</feature>
<proteinExistence type="inferred from homology"/>
<dbReference type="GO" id="GO:0005737">
    <property type="term" value="C:cytoplasm"/>
    <property type="evidence" value="ECO:0007669"/>
    <property type="project" value="TreeGrafter"/>
</dbReference>
<gene>
    <name evidence="4" type="ORF">HCR03_16110</name>
</gene>
<keyword evidence="2" id="KW-0413">Isomerase</keyword>
<dbReference type="RefSeq" id="WP_187035363.1">
    <property type="nucleotide sequence ID" value="NZ_CP060286.1"/>
</dbReference>
<comment type="similarity">
    <text evidence="1">Belongs to the PhzF family.</text>
</comment>
<dbReference type="NCBIfam" id="TIGR00654">
    <property type="entry name" value="PhzF_family"/>
    <property type="match status" value="1"/>
</dbReference>
<dbReference type="PIRSF" id="PIRSF016184">
    <property type="entry name" value="PhzC_PhzF"/>
    <property type="match status" value="1"/>
</dbReference>
<dbReference type="PANTHER" id="PTHR13774">
    <property type="entry name" value="PHENAZINE BIOSYNTHESIS PROTEIN"/>
    <property type="match status" value="1"/>
</dbReference>
<protein>
    <submittedName>
        <fullName evidence="4">PhzF family phenazine biosynthesis protein</fullName>
    </submittedName>
</protein>
<dbReference type="AlphaFoldDB" id="A0A7G8T997"/>
<dbReference type="Pfam" id="PF02567">
    <property type="entry name" value="PhzC-PhzF"/>
    <property type="match status" value="1"/>
</dbReference>
<evidence type="ECO:0000256" key="3">
    <source>
        <dbReference type="PIRSR" id="PIRSR016184-1"/>
    </source>
</evidence>
<evidence type="ECO:0000256" key="2">
    <source>
        <dbReference type="ARBA" id="ARBA00023235"/>
    </source>
</evidence>
<dbReference type="GO" id="GO:0016853">
    <property type="term" value="F:isomerase activity"/>
    <property type="evidence" value="ECO:0007669"/>
    <property type="project" value="UniProtKB-KW"/>
</dbReference>
<name>A0A7G8T997_9FIRM</name>
<evidence type="ECO:0000256" key="1">
    <source>
        <dbReference type="ARBA" id="ARBA00008270"/>
    </source>
</evidence>
<dbReference type="Proteomes" id="UP000515909">
    <property type="component" value="Chromosome"/>
</dbReference>
<dbReference type="KEGG" id="cfem:HCR03_16110"/>
<dbReference type="SUPFAM" id="SSF54506">
    <property type="entry name" value="Diaminopimelate epimerase-like"/>
    <property type="match status" value="1"/>
</dbReference>
<evidence type="ECO:0000313" key="4">
    <source>
        <dbReference type="EMBL" id="QNK40188.1"/>
    </source>
</evidence>
<dbReference type="InterPro" id="IPR003719">
    <property type="entry name" value="Phenazine_PhzF-like"/>
</dbReference>
<accession>A0A7G8T997</accession>
<dbReference type="PANTHER" id="PTHR13774:SF17">
    <property type="entry name" value="PHENAZINE BIOSYNTHESIS-LIKE DOMAIN-CONTAINING PROTEIN"/>
    <property type="match status" value="1"/>
</dbReference>
<organism evidence="4 5">
    <name type="scientific">Caproicibacter fermentans</name>
    <dbReference type="NCBI Taxonomy" id="2576756"/>
    <lineage>
        <taxon>Bacteria</taxon>
        <taxon>Bacillati</taxon>
        <taxon>Bacillota</taxon>
        <taxon>Clostridia</taxon>
        <taxon>Eubacteriales</taxon>
        <taxon>Acutalibacteraceae</taxon>
        <taxon>Caproicibacter</taxon>
    </lineage>
</organism>